<feature type="transmembrane region" description="Helical" evidence="6">
    <location>
        <begin position="9"/>
        <end position="27"/>
    </location>
</feature>
<evidence type="ECO:0000256" key="1">
    <source>
        <dbReference type="ARBA" id="ARBA00004651"/>
    </source>
</evidence>
<feature type="transmembrane region" description="Helical" evidence="6">
    <location>
        <begin position="128"/>
        <end position="145"/>
    </location>
</feature>
<dbReference type="Proteomes" id="UP000245206">
    <property type="component" value="Unassembled WGS sequence"/>
</dbReference>
<dbReference type="OrthoDB" id="345494at2"/>
<keyword evidence="4 6" id="KW-1133">Transmembrane helix</keyword>
<keyword evidence="5 6" id="KW-0472">Membrane</keyword>
<dbReference type="SUPFAM" id="SSF103481">
    <property type="entry name" value="Multidrug resistance efflux transporter EmrE"/>
    <property type="match status" value="2"/>
</dbReference>
<dbReference type="InterPro" id="IPR050638">
    <property type="entry name" value="AA-Vitamin_Transporters"/>
</dbReference>
<reference evidence="9" key="1">
    <citation type="journal article" date="2019" name="Microbiol. Immunol.">
        <title>Molecular and phenotypic characterization of Leptospira johnsonii sp. nov., Leptospira ellinghausenii sp. nov. and Leptospira ryugenii sp. nov. isolated from soil and water in Japan.</title>
        <authorList>
            <person name="Masuzawa T."/>
            <person name="Saito M."/>
            <person name="Nakao R."/>
            <person name="Nikaido Y."/>
            <person name="Matsumoto M."/>
            <person name="Ogawa M."/>
            <person name="Yokoyama M."/>
            <person name="Hidaka Y."/>
            <person name="Tomita J."/>
            <person name="Sakakibara K."/>
            <person name="Suzuki K."/>
            <person name="Yasuda S."/>
            <person name="Sato H."/>
            <person name="Yamaguchi M."/>
            <person name="Yoshida S.I."/>
            <person name="Koizumi N."/>
            <person name="Kawamura Y."/>
        </authorList>
    </citation>
    <scope>NUCLEOTIDE SEQUENCE [LARGE SCALE GENOMIC DNA]</scope>
    <source>
        <strain evidence="9">E18</strain>
    </source>
</reference>
<feature type="transmembrane region" description="Helical" evidence="6">
    <location>
        <begin position="100"/>
        <end position="121"/>
    </location>
</feature>
<gene>
    <name evidence="8" type="ORF">LPTSP2_19420</name>
</gene>
<keyword evidence="2" id="KW-1003">Cell membrane</keyword>
<dbReference type="PANTHER" id="PTHR32322">
    <property type="entry name" value="INNER MEMBRANE TRANSPORTER"/>
    <property type="match status" value="1"/>
</dbReference>
<dbReference type="Gene3D" id="1.10.3730.20">
    <property type="match status" value="1"/>
</dbReference>
<feature type="transmembrane region" description="Helical" evidence="6">
    <location>
        <begin position="185"/>
        <end position="208"/>
    </location>
</feature>
<evidence type="ECO:0000256" key="3">
    <source>
        <dbReference type="ARBA" id="ARBA00022692"/>
    </source>
</evidence>
<dbReference type="AlphaFoldDB" id="A0A2P2DDE5"/>
<dbReference type="InterPro" id="IPR000620">
    <property type="entry name" value="EamA_dom"/>
</dbReference>
<keyword evidence="3 6" id="KW-0812">Transmembrane</keyword>
<name>A0A2P2DDE5_9LEPT</name>
<evidence type="ECO:0000259" key="7">
    <source>
        <dbReference type="Pfam" id="PF00892"/>
    </source>
</evidence>
<feature type="transmembrane region" description="Helical" evidence="6">
    <location>
        <begin position="214"/>
        <end position="233"/>
    </location>
</feature>
<feature type="transmembrane region" description="Helical" evidence="6">
    <location>
        <begin position="77"/>
        <end position="94"/>
    </location>
</feature>
<feature type="domain" description="EamA" evidence="7">
    <location>
        <begin position="154"/>
        <end position="287"/>
    </location>
</feature>
<protein>
    <submittedName>
        <fullName evidence="8">Permease</fullName>
    </submittedName>
</protein>
<keyword evidence="9" id="KW-1185">Reference proteome</keyword>
<proteinExistence type="predicted"/>
<organism evidence="8 9">
    <name type="scientific">Leptospira ellinghausenii</name>
    <dbReference type="NCBI Taxonomy" id="1917822"/>
    <lineage>
        <taxon>Bacteria</taxon>
        <taxon>Pseudomonadati</taxon>
        <taxon>Spirochaetota</taxon>
        <taxon>Spirochaetia</taxon>
        <taxon>Leptospirales</taxon>
        <taxon>Leptospiraceae</taxon>
        <taxon>Leptospira</taxon>
    </lineage>
</organism>
<feature type="transmembrane region" description="Helical" evidence="6">
    <location>
        <begin position="270"/>
        <end position="288"/>
    </location>
</feature>
<dbReference type="PANTHER" id="PTHR32322:SF18">
    <property type="entry name" value="S-ADENOSYLMETHIONINE_S-ADENOSYLHOMOCYSTEINE TRANSPORTER"/>
    <property type="match status" value="1"/>
</dbReference>
<dbReference type="EMBL" id="BFAZ01000009">
    <property type="protein sequence ID" value="GBF42652.1"/>
    <property type="molecule type" value="Genomic_DNA"/>
</dbReference>
<feature type="transmembrane region" description="Helical" evidence="6">
    <location>
        <begin position="39"/>
        <end position="57"/>
    </location>
</feature>
<evidence type="ECO:0000256" key="2">
    <source>
        <dbReference type="ARBA" id="ARBA00022475"/>
    </source>
</evidence>
<feature type="domain" description="EamA" evidence="7">
    <location>
        <begin position="7"/>
        <end position="146"/>
    </location>
</feature>
<evidence type="ECO:0000256" key="6">
    <source>
        <dbReference type="SAM" id="Phobius"/>
    </source>
</evidence>
<evidence type="ECO:0000256" key="5">
    <source>
        <dbReference type="ARBA" id="ARBA00023136"/>
    </source>
</evidence>
<comment type="caution">
    <text evidence="8">The sequence shown here is derived from an EMBL/GenBank/DDBJ whole genome shotgun (WGS) entry which is preliminary data.</text>
</comment>
<accession>A0A2P2DDE5</accession>
<dbReference type="RefSeq" id="WP_108959733.1">
    <property type="nucleotide sequence ID" value="NZ_BFAZ01000009.1"/>
</dbReference>
<feature type="transmembrane region" description="Helical" evidence="6">
    <location>
        <begin position="151"/>
        <end position="173"/>
    </location>
</feature>
<dbReference type="GO" id="GO:0005886">
    <property type="term" value="C:plasma membrane"/>
    <property type="evidence" value="ECO:0007669"/>
    <property type="project" value="UniProtKB-SubCell"/>
</dbReference>
<evidence type="ECO:0000256" key="4">
    <source>
        <dbReference type="ARBA" id="ARBA00022989"/>
    </source>
</evidence>
<evidence type="ECO:0000313" key="9">
    <source>
        <dbReference type="Proteomes" id="UP000245206"/>
    </source>
</evidence>
<feature type="transmembrane region" description="Helical" evidence="6">
    <location>
        <begin position="245"/>
        <end position="264"/>
    </location>
</feature>
<sequence>MTGNEKKGYFFVFLTGVFFAFEVIGFKEVFRRYSLSPEMAALFGVGFAFLVVSPYFLTSTHRRKKVMLTFKRDGKILLIGTLSNAMGIILYYYALKQTDLGPAAILIKTTVLYNVLLGVVFLGENLKYRETFGIIISMFGIYFISTLEGQIHWLAAICILVSAFLFAIQSYLIKKFIPEIFGLEYAYLRLLLLCVFFFFYSLSIGSFLVPKFSVVFILGVCSLLGYFLGRAFYFEAHNYLPISKLNATLLIEPIFLMFVGIFFMNEPIDIQKLGGGTLILLGLYLIVFHKRKSKQNETTESNIE</sequence>
<evidence type="ECO:0000313" key="8">
    <source>
        <dbReference type="EMBL" id="GBF42652.1"/>
    </source>
</evidence>
<comment type="subcellular location">
    <subcellularLocation>
        <location evidence="1">Cell membrane</location>
        <topology evidence="1">Multi-pass membrane protein</topology>
    </subcellularLocation>
</comment>
<dbReference type="InterPro" id="IPR037185">
    <property type="entry name" value="EmrE-like"/>
</dbReference>
<dbReference type="Pfam" id="PF00892">
    <property type="entry name" value="EamA"/>
    <property type="match status" value="2"/>
</dbReference>